<protein>
    <submittedName>
        <fullName evidence="6">Lytic transglycosylase domain protein</fullName>
    </submittedName>
</protein>
<dbReference type="InterPro" id="IPR011990">
    <property type="entry name" value="TPR-like_helical_dom_sf"/>
</dbReference>
<proteinExistence type="inferred from homology"/>
<feature type="chain" id="PRO_5002888720" evidence="4">
    <location>
        <begin position="22"/>
        <end position="717"/>
    </location>
</feature>
<keyword evidence="3" id="KW-0802">TPR repeat</keyword>
<gene>
    <name evidence="6" type="ordered locus">Geob_3392</name>
</gene>
<dbReference type="RefSeq" id="WP_012648463.1">
    <property type="nucleotide sequence ID" value="NC_011979.1"/>
</dbReference>
<evidence type="ECO:0000313" key="7">
    <source>
        <dbReference type="Proteomes" id="UP000007721"/>
    </source>
</evidence>
<dbReference type="OrthoDB" id="9781970at2"/>
<dbReference type="PROSITE" id="PS50005">
    <property type="entry name" value="TPR"/>
    <property type="match status" value="1"/>
</dbReference>
<dbReference type="GO" id="GO:0000270">
    <property type="term" value="P:peptidoglycan metabolic process"/>
    <property type="evidence" value="ECO:0007669"/>
    <property type="project" value="InterPro"/>
</dbReference>
<evidence type="ECO:0000313" key="6">
    <source>
        <dbReference type="EMBL" id="ACM21735.1"/>
    </source>
</evidence>
<dbReference type="Proteomes" id="UP000007721">
    <property type="component" value="Chromosome"/>
</dbReference>
<dbReference type="EMBL" id="CP001390">
    <property type="protein sequence ID" value="ACM21735.1"/>
    <property type="molecule type" value="Genomic_DNA"/>
</dbReference>
<dbReference type="GO" id="GO:0042597">
    <property type="term" value="C:periplasmic space"/>
    <property type="evidence" value="ECO:0007669"/>
    <property type="project" value="InterPro"/>
</dbReference>
<evidence type="ECO:0000256" key="1">
    <source>
        <dbReference type="ARBA" id="ARBA00007734"/>
    </source>
</evidence>
<reference evidence="6 7" key="1">
    <citation type="submission" date="2009-01" db="EMBL/GenBank/DDBJ databases">
        <title>Complete sequence of Geobacter sp. FRC-32.</title>
        <authorList>
            <consortium name="US DOE Joint Genome Institute"/>
            <person name="Lucas S."/>
            <person name="Copeland A."/>
            <person name="Lapidus A."/>
            <person name="Glavina del Rio T."/>
            <person name="Dalin E."/>
            <person name="Tice H."/>
            <person name="Bruce D."/>
            <person name="Goodwin L."/>
            <person name="Pitluck S."/>
            <person name="Saunders E."/>
            <person name="Brettin T."/>
            <person name="Detter J.C."/>
            <person name="Han C."/>
            <person name="Larimer F."/>
            <person name="Land M."/>
            <person name="Hauser L."/>
            <person name="Kyrpides N."/>
            <person name="Ovchinnikova G."/>
            <person name="Kostka J."/>
            <person name="Richardson P."/>
        </authorList>
    </citation>
    <scope>NUCLEOTIDE SEQUENCE [LARGE SCALE GENOMIC DNA]</scope>
    <source>
        <strain evidence="7">DSM 22248 / JCM 15807 / FRC-32</strain>
    </source>
</reference>
<dbReference type="PROSITE" id="PS00922">
    <property type="entry name" value="TRANSGLYCOSYLASE"/>
    <property type="match status" value="1"/>
</dbReference>
<dbReference type="InterPro" id="IPR000189">
    <property type="entry name" value="Transglyc_AS"/>
</dbReference>
<dbReference type="SMART" id="SM00028">
    <property type="entry name" value="TPR"/>
    <property type="match status" value="4"/>
</dbReference>
<dbReference type="InterPro" id="IPR008939">
    <property type="entry name" value="Lytic_TGlycosylase_superhlx_U"/>
</dbReference>
<evidence type="ECO:0000259" key="5">
    <source>
        <dbReference type="Pfam" id="PF01464"/>
    </source>
</evidence>
<dbReference type="eggNOG" id="COG0741">
    <property type="taxonomic scope" value="Bacteria"/>
</dbReference>
<dbReference type="eggNOG" id="COG0457">
    <property type="taxonomic scope" value="Bacteria"/>
</dbReference>
<evidence type="ECO:0000256" key="4">
    <source>
        <dbReference type="SAM" id="SignalP"/>
    </source>
</evidence>
<dbReference type="KEGG" id="geo:Geob_3392"/>
<keyword evidence="2 4" id="KW-0732">Signal</keyword>
<dbReference type="GO" id="GO:0004553">
    <property type="term" value="F:hydrolase activity, hydrolyzing O-glycosyl compounds"/>
    <property type="evidence" value="ECO:0007669"/>
    <property type="project" value="InterPro"/>
</dbReference>
<comment type="similarity">
    <text evidence="1">Belongs to the transglycosylase Slt family.</text>
</comment>
<dbReference type="PANTHER" id="PTHR37423:SF2">
    <property type="entry name" value="MEMBRANE-BOUND LYTIC MUREIN TRANSGLYCOSYLASE C"/>
    <property type="match status" value="1"/>
</dbReference>
<dbReference type="SUPFAM" id="SSF48435">
    <property type="entry name" value="Bacterial muramidases"/>
    <property type="match status" value="1"/>
</dbReference>
<dbReference type="eggNOG" id="COG1729">
    <property type="taxonomic scope" value="Bacteria"/>
</dbReference>
<dbReference type="Gene3D" id="1.25.40.10">
    <property type="entry name" value="Tetratricopeptide repeat domain"/>
    <property type="match status" value="3"/>
</dbReference>
<dbReference type="SUPFAM" id="SSF53955">
    <property type="entry name" value="Lysozyme-like"/>
    <property type="match status" value="1"/>
</dbReference>
<dbReference type="HOGENOM" id="CLU_013746_0_0_7"/>
<dbReference type="CAZy" id="GH23">
    <property type="family name" value="Glycoside Hydrolase Family 23"/>
</dbReference>
<dbReference type="Pfam" id="PF13432">
    <property type="entry name" value="TPR_16"/>
    <property type="match status" value="2"/>
</dbReference>
<dbReference type="InterPro" id="IPR019734">
    <property type="entry name" value="TPR_rpt"/>
</dbReference>
<dbReference type="InterPro" id="IPR023346">
    <property type="entry name" value="Lysozyme-like_dom_sf"/>
</dbReference>
<feature type="domain" description="Transglycosylase SLT" evidence="5">
    <location>
        <begin position="549"/>
        <end position="658"/>
    </location>
</feature>
<dbReference type="InterPro" id="IPR008258">
    <property type="entry name" value="Transglycosylase_SLT_dom_1"/>
</dbReference>
<organism evidence="6 7">
    <name type="scientific">Geotalea daltonii (strain DSM 22248 / JCM 15807 / FRC-32)</name>
    <name type="common">Geobacter daltonii</name>
    <dbReference type="NCBI Taxonomy" id="316067"/>
    <lineage>
        <taxon>Bacteria</taxon>
        <taxon>Pseudomonadati</taxon>
        <taxon>Thermodesulfobacteriota</taxon>
        <taxon>Desulfuromonadia</taxon>
        <taxon>Geobacterales</taxon>
        <taxon>Geobacteraceae</taxon>
        <taxon>Geotalea</taxon>
    </lineage>
</organism>
<feature type="signal peptide" evidence="4">
    <location>
        <begin position="1"/>
        <end position="21"/>
    </location>
</feature>
<evidence type="ECO:0000256" key="2">
    <source>
        <dbReference type="ARBA" id="ARBA00022729"/>
    </source>
</evidence>
<dbReference type="GO" id="GO:0008933">
    <property type="term" value="F:peptidoglycan lytic transglycosylase activity"/>
    <property type="evidence" value="ECO:0007669"/>
    <property type="project" value="InterPro"/>
</dbReference>
<name>B9M5H6_GEODF</name>
<dbReference type="STRING" id="316067.Geob_3392"/>
<sequence length="717" mass="79419">MLFRSLTALALIILFSISASGTTLFPLPDEALQEASKHFRDKDYGPARESALKAPQSGIRDFILGMAAIKLEQWQEAISYLGYAAHNFPLLGDYALYNQATAFSRQDKHPEALASLGKMLKVYPESPINRAAIYLKGNELYASGNFIDALKTYTDFIERYPQGADSLTALYRSALCREQLGDPAAAASILRSIPINYPASSLTPKASLDLERLAQTGIKIEPLSTNEIFRQGTILFDLGKYAQAIKTFDSVLQKSSNPEINVRFQFKKAQALFKSRHYKDAEQLFTALGKVNSGKVLNGEIRFWLARTLAKNGKEDEAVSAYLLLADTWPKAALADDALLEAAQIRKSQKKTDEAQQLLQRSLFLYPESGLKKSLLWEIAWERYQAKDYKAASDWFGKLAGYENARDRALYWRGKSLAAAGDQEGAKASFSQLMTEFPLGYYALTHAKEAGIASTETTLPPVDLTEALPVPAGFERVKALITLGFYDEAQKELSGQKKPKMQQGIARLYLEMGNYNAVVHLFKKEPLSRLDKESALAWGLNYPLAFRDYVTKNAGDSNLPESLVYAIIRAESTYSPTALSPVGAVGLMQLMPATASAVARGKLDRNSLTVPAVNIRFGSKHLKDLLDYHNGDLVKVIAAYNAGSGNVGKWEKRLGDMPRDQFIENIPFGETREYVKKVLAGMELYQRFYGLDRKPVEKAATPAEKTAAVQSELQPAQ</sequence>
<dbReference type="PANTHER" id="PTHR37423">
    <property type="entry name" value="SOLUBLE LYTIC MUREIN TRANSGLYCOSYLASE-RELATED"/>
    <property type="match status" value="1"/>
</dbReference>
<dbReference type="SUPFAM" id="SSF48452">
    <property type="entry name" value="TPR-like"/>
    <property type="match status" value="1"/>
</dbReference>
<dbReference type="Pfam" id="PF13174">
    <property type="entry name" value="TPR_6"/>
    <property type="match status" value="4"/>
</dbReference>
<dbReference type="GO" id="GO:0016020">
    <property type="term" value="C:membrane"/>
    <property type="evidence" value="ECO:0007669"/>
    <property type="project" value="InterPro"/>
</dbReference>
<dbReference type="AlphaFoldDB" id="B9M5H6"/>
<dbReference type="CDD" id="cd13401">
    <property type="entry name" value="Slt70-like"/>
    <property type="match status" value="1"/>
</dbReference>
<dbReference type="Pfam" id="PF01464">
    <property type="entry name" value="SLT"/>
    <property type="match status" value="1"/>
</dbReference>
<dbReference type="Gene3D" id="1.10.530.10">
    <property type="match status" value="1"/>
</dbReference>
<keyword evidence="7" id="KW-1185">Reference proteome</keyword>
<accession>B9M5H6</accession>
<feature type="repeat" description="TPR" evidence="3">
    <location>
        <begin position="225"/>
        <end position="258"/>
    </location>
</feature>
<evidence type="ECO:0000256" key="3">
    <source>
        <dbReference type="PROSITE-ProRule" id="PRU00339"/>
    </source>
</evidence>